<accession>B8CD47</accession>
<dbReference type="HOGENOM" id="CLU_000917_1_1_1"/>
<organism evidence="2 3">
    <name type="scientific">Thalassiosira pseudonana</name>
    <name type="common">Marine diatom</name>
    <name type="synonym">Cyclotella nana</name>
    <dbReference type="NCBI Taxonomy" id="35128"/>
    <lineage>
        <taxon>Eukaryota</taxon>
        <taxon>Sar</taxon>
        <taxon>Stramenopiles</taxon>
        <taxon>Ochrophyta</taxon>
        <taxon>Bacillariophyta</taxon>
        <taxon>Coscinodiscophyceae</taxon>
        <taxon>Thalassiosirophycidae</taxon>
        <taxon>Thalassiosirales</taxon>
        <taxon>Thalassiosiraceae</taxon>
        <taxon>Thalassiosira</taxon>
    </lineage>
</organism>
<keyword evidence="3" id="KW-1185">Reference proteome</keyword>
<dbReference type="KEGG" id="tps:THAPSDRAFT_264276"/>
<dbReference type="InterPro" id="IPR045111">
    <property type="entry name" value="Vps41/Vps8"/>
</dbReference>
<dbReference type="STRING" id="35128.B8CD47"/>
<name>B8CD47_THAPS</name>
<dbReference type="Pfam" id="PF12816">
    <property type="entry name" value="TPR_Vps8"/>
    <property type="match status" value="1"/>
</dbReference>
<dbReference type="AlphaFoldDB" id="B8CD47"/>
<dbReference type="PaxDb" id="35128-Thaps264276"/>
<reference evidence="2 3" key="1">
    <citation type="journal article" date="2004" name="Science">
        <title>The genome of the diatom Thalassiosira pseudonana: ecology, evolution, and metabolism.</title>
        <authorList>
            <person name="Armbrust E.V."/>
            <person name="Berges J.A."/>
            <person name="Bowler C."/>
            <person name="Green B.R."/>
            <person name="Martinez D."/>
            <person name="Putnam N.H."/>
            <person name="Zhou S."/>
            <person name="Allen A.E."/>
            <person name="Apt K.E."/>
            <person name="Bechner M."/>
            <person name="Brzezinski M.A."/>
            <person name="Chaal B.K."/>
            <person name="Chiovitti A."/>
            <person name="Davis A.K."/>
            <person name="Demarest M.S."/>
            <person name="Detter J.C."/>
            <person name="Glavina T."/>
            <person name="Goodstein D."/>
            <person name="Hadi M.Z."/>
            <person name="Hellsten U."/>
            <person name="Hildebrand M."/>
            <person name="Jenkins B.D."/>
            <person name="Jurka J."/>
            <person name="Kapitonov V.V."/>
            <person name="Kroger N."/>
            <person name="Lau W.W."/>
            <person name="Lane T.W."/>
            <person name="Larimer F.W."/>
            <person name="Lippmeier J.C."/>
            <person name="Lucas S."/>
            <person name="Medina M."/>
            <person name="Montsant A."/>
            <person name="Obornik M."/>
            <person name="Parker M.S."/>
            <person name="Palenik B."/>
            <person name="Pazour G.J."/>
            <person name="Richardson P.M."/>
            <person name="Rynearson T.A."/>
            <person name="Saito M.A."/>
            <person name="Schwartz D.C."/>
            <person name="Thamatrakoln K."/>
            <person name="Valentin K."/>
            <person name="Vardi A."/>
            <person name="Wilkerson F.P."/>
            <person name="Rokhsar D.S."/>
        </authorList>
    </citation>
    <scope>NUCLEOTIDE SEQUENCE [LARGE SCALE GENOMIC DNA]</scope>
    <source>
        <strain evidence="2 3">CCMP1335</strain>
    </source>
</reference>
<sequence length="752" mass="85425">MRYLLLAIDNAPEPEEFFSPTNKRLNLAQSHFEMLSGVCLEYCIVMRRLDLLFGPIFRCFYEARMINVFLDVMESYILSDRLRYVAPEALVLFVSHCKDMKDLSMVERCLLHMDCSLMDFDSILNLLKKNALYTGLFHVYSSGLNDYVSPLEVLFESIFDAADVADNLLGTRREEGVLGTRFEHLYLKYCFTGKTFPKGNSIQPEDRIHTLRKELLSLLLREGSPPQRRQGLPPTTARGIRASSYPFLRSLLLIDATALFECLESVLDDPNAKFIETTVDVHAVGSWEIECGTDNGHGELTENGSLRENERDPELLPDRQSIANILSTIVMSDSLVDFDHRFGSREQISLEDVLALLHALPRTSYELDEVLYTIEKAQLVRAALFLHKAGYYFNRAIDCYLKDRDDVFKKGVFEYARKECISSSSDYEDGGANSSALLRNVLLRRLPELIELDAVQTAHLVGEIFVEDIDMILSSLRDIDSGRVEYGFLHAIISDLSKVDAVAAQELGANLTINHQHAYLSLMARFEPDMVYQYLSTNHNYRLDDALKLCQDRRITDASAYLLERMGDVSGALQLMLQTLDSRMITLKSILQESKSAKEVAGAKQILVAVLDLCERNKNDHLTLDNEQGPLLWFHVLDRLVNAKSLLRASKNASEYQAVATSTVLSELLLMTMQRMISNVSLFDLMHKITRDHSGSDLGEFREMLVSMLKTYSSELDVCSNAVDVMYHDIRKMTIEKKCLKVNRVMLRCVCS</sequence>
<dbReference type="RefSeq" id="XP_002294191.1">
    <property type="nucleotide sequence ID" value="XM_002294155.1"/>
</dbReference>
<dbReference type="GeneID" id="7444298"/>
<dbReference type="Proteomes" id="UP000001449">
    <property type="component" value="Chromosome 15"/>
</dbReference>
<dbReference type="GO" id="GO:0006623">
    <property type="term" value="P:protein targeting to vacuole"/>
    <property type="evidence" value="ECO:0007669"/>
    <property type="project" value="InterPro"/>
</dbReference>
<dbReference type="PANTHER" id="PTHR12616">
    <property type="entry name" value="VACUOLAR PROTEIN SORTING VPS41"/>
    <property type="match status" value="1"/>
</dbReference>
<dbReference type="eggNOG" id="KOG2079">
    <property type="taxonomic scope" value="Eukaryota"/>
</dbReference>
<dbReference type="PANTHER" id="PTHR12616:SF8">
    <property type="entry name" value="VACUOLAR PROTEIN SORTING-ASSOCIATED PROTEIN 8 HOMOLOG"/>
    <property type="match status" value="1"/>
</dbReference>
<dbReference type="EMBL" id="CM000650">
    <property type="protein sequence ID" value="EED88546.1"/>
    <property type="molecule type" value="Genomic_DNA"/>
</dbReference>
<evidence type="ECO:0000259" key="1">
    <source>
        <dbReference type="Pfam" id="PF12816"/>
    </source>
</evidence>
<gene>
    <name evidence="2" type="ORF">THAPSDRAFT_264276</name>
</gene>
<feature type="domain" description="Vacuolar protein sorting-associated protein 8 central" evidence="1">
    <location>
        <begin position="68"/>
        <end position="264"/>
    </location>
</feature>
<reference evidence="2 3" key="2">
    <citation type="journal article" date="2008" name="Nature">
        <title>The Phaeodactylum genome reveals the evolutionary history of diatom genomes.</title>
        <authorList>
            <person name="Bowler C."/>
            <person name="Allen A.E."/>
            <person name="Badger J.H."/>
            <person name="Grimwood J."/>
            <person name="Jabbari K."/>
            <person name="Kuo A."/>
            <person name="Maheswari U."/>
            <person name="Martens C."/>
            <person name="Maumus F."/>
            <person name="Otillar R.P."/>
            <person name="Rayko E."/>
            <person name="Salamov A."/>
            <person name="Vandepoele K."/>
            <person name="Beszteri B."/>
            <person name="Gruber A."/>
            <person name="Heijde M."/>
            <person name="Katinka M."/>
            <person name="Mock T."/>
            <person name="Valentin K."/>
            <person name="Verret F."/>
            <person name="Berges J.A."/>
            <person name="Brownlee C."/>
            <person name="Cadoret J.P."/>
            <person name="Chiovitti A."/>
            <person name="Choi C.J."/>
            <person name="Coesel S."/>
            <person name="De Martino A."/>
            <person name="Detter J.C."/>
            <person name="Durkin C."/>
            <person name="Falciatore A."/>
            <person name="Fournet J."/>
            <person name="Haruta M."/>
            <person name="Huysman M.J."/>
            <person name="Jenkins B.D."/>
            <person name="Jiroutova K."/>
            <person name="Jorgensen R.E."/>
            <person name="Joubert Y."/>
            <person name="Kaplan A."/>
            <person name="Kroger N."/>
            <person name="Kroth P.G."/>
            <person name="La Roche J."/>
            <person name="Lindquist E."/>
            <person name="Lommer M."/>
            <person name="Martin-Jezequel V."/>
            <person name="Lopez P.J."/>
            <person name="Lucas S."/>
            <person name="Mangogna M."/>
            <person name="McGinnis K."/>
            <person name="Medlin L.K."/>
            <person name="Montsant A."/>
            <person name="Oudot-Le Secq M.P."/>
            <person name="Napoli C."/>
            <person name="Obornik M."/>
            <person name="Parker M.S."/>
            <person name="Petit J.L."/>
            <person name="Porcel B.M."/>
            <person name="Poulsen N."/>
            <person name="Robison M."/>
            <person name="Rychlewski L."/>
            <person name="Rynearson T.A."/>
            <person name="Schmutz J."/>
            <person name="Shapiro H."/>
            <person name="Siaut M."/>
            <person name="Stanley M."/>
            <person name="Sussman M.R."/>
            <person name="Taylor A.R."/>
            <person name="Vardi A."/>
            <person name="von Dassow P."/>
            <person name="Vyverman W."/>
            <person name="Willis A."/>
            <person name="Wyrwicz L.S."/>
            <person name="Rokhsar D.S."/>
            <person name="Weissenbach J."/>
            <person name="Armbrust E.V."/>
            <person name="Green B.R."/>
            <person name="Van de Peer Y."/>
            <person name="Grigoriev I.V."/>
        </authorList>
    </citation>
    <scope>NUCLEOTIDE SEQUENCE [LARGE SCALE GENOMIC DNA]</scope>
    <source>
        <strain evidence="2 3">CCMP1335</strain>
    </source>
</reference>
<feature type="non-terminal residue" evidence="2">
    <location>
        <position position="1"/>
    </location>
</feature>
<dbReference type="OMA" id="CITERFI"/>
<proteinExistence type="predicted"/>
<dbReference type="InterPro" id="IPR025941">
    <property type="entry name" value="Vps8_central_dom"/>
</dbReference>
<dbReference type="InParanoid" id="B8CD47"/>
<evidence type="ECO:0000313" key="2">
    <source>
        <dbReference type="EMBL" id="EED88546.1"/>
    </source>
</evidence>
<dbReference type="Pfam" id="PF23556">
    <property type="entry name" value="TPR_Vps41"/>
    <property type="match status" value="1"/>
</dbReference>
<evidence type="ECO:0000313" key="3">
    <source>
        <dbReference type="Proteomes" id="UP000001449"/>
    </source>
</evidence>
<protein>
    <recommendedName>
        <fullName evidence="1">Vacuolar protein sorting-associated protein 8 central domain-containing protein</fullName>
    </recommendedName>
</protein>